<dbReference type="InterPro" id="IPR007889">
    <property type="entry name" value="HTH_Psq"/>
</dbReference>
<evidence type="ECO:0000313" key="3">
    <source>
        <dbReference type="EMBL" id="KAJ4440844.1"/>
    </source>
</evidence>
<organism evidence="3 4">
    <name type="scientific">Periplaneta americana</name>
    <name type="common">American cockroach</name>
    <name type="synonym">Blatta americana</name>
    <dbReference type="NCBI Taxonomy" id="6978"/>
    <lineage>
        <taxon>Eukaryota</taxon>
        <taxon>Metazoa</taxon>
        <taxon>Ecdysozoa</taxon>
        <taxon>Arthropoda</taxon>
        <taxon>Hexapoda</taxon>
        <taxon>Insecta</taxon>
        <taxon>Pterygota</taxon>
        <taxon>Neoptera</taxon>
        <taxon>Polyneoptera</taxon>
        <taxon>Dictyoptera</taxon>
        <taxon>Blattodea</taxon>
        <taxon>Blattoidea</taxon>
        <taxon>Blattidae</taxon>
        <taxon>Blattinae</taxon>
        <taxon>Periplaneta</taxon>
    </lineage>
</organism>
<feature type="domain" description="HTH psq-type" evidence="2">
    <location>
        <begin position="19"/>
        <end position="54"/>
    </location>
</feature>
<reference evidence="3 4" key="1">
    <citation type="journal article" date="2022" name="Allergy">
        <title>Genome assembly and annotation of Periplaneta americana reveal a comprehensive cockroach allergen profile.</title>
        <authorList>
            <person name="Wang L."/>
            <person name="Xiong Q."/>
            <person name="Saelim N."/>
            <person name="Wang L."/>
            <person name="Nong W."/>
            <person name="Wan A.T."/>
            <person name="Shi M."/>
            <person name="Liu X."/>
            <person name="Cao Q."/>
            <person name="Hui J.H.L."/>
            <person name="Sookrung N."/>
            <person name="Leung T.F."/>
            <person name="Tungtrongchitr A."/>
            <person name="Tsui S.K.W."/>
        </authorList>
    </citation>
    <scope>NUCLEOTIDE SEQUENCE [LARGE SCALE GENOMIC DNA]</scope>
    <source>
        <strain evidence="3">PWHHKU_190912</strain>
    </source>
</reference>
<dbReference type="InterPro" id="IPR009057">
    <property type="entry name" value="Homeodomain-like_sf"/>
</dbReference>
<keyword evidence="4" id="KW-1185">Reference proteome</keyword>
<proteinExistence type="predicted"/>
<evidence type="ECO:0000259" key="2">
    <source>
        <dbReference type="Pfam" id="PF05225"/>
    </source>
</evidence>
<name>A0ABQ8T2Z3_PERAM</name>
<accession>A0ABQ8T2Z3</accession>
<evidence type="ECO:0000313" key="4">
    <source>
        <dbReference type="Proteomes" id="UP001148838"/>
    </source>
</evidence>
<gene>
    <name evidence="3" type="ORF">ANN_10691</name>
</gene>
<dbReference type="Gene3D" id="1.10.10.60">
    <property type="entry name" value="Homeodomain-like"/>
    <property type="match status" value="1"/>
</dbReference>
<dbReference type="Proteomes" id="UP001148838">
    <property type="component" value="Unassembled WGS sequence"/>
</dbReference>
<evidence type="ECO:0000256" key="1">
    <source>
        <dbReference type="ARBA" id="ARBA00004123"/>
    </source>
</evidence>
<sequence length="90" mass="10259">MPRAYKRKPGVPARGQWEEENLREAVTRITKGDIGIREASRYYGIPESTVRRRKASNRLIKTALGPEGVFGKENGKRLAKHIKCLHQTDD</sequence>
<dbReference type="SUPFAM" id="SSF46689">
    <property type="entry name" value="Homeodomain-like"/>
    <property type="match status" value="1"/>
</dbReference>
<dbReference type="Pfam" id="PF05225">
    <property type="entry name" value="HTH_psq"/>
    <property type="match status" value="1"/>
</dbReference>
<comment type="caution">
    <text evidence="3">The sequence shown here is derived from an EMBL/GenBank/DDBJ whole genome shotgun (WGS) entry which is preliminary data.</text>
</comment>
<protein>
    <recommendedName>
        <fullName evidence="2">HTH psq-type domain-containing protein</fullName>
    </recommendedName>
</protein>
<dbReference type="EMBL" id="JAJSOF020000015">
    <property type="protein sequence ID" value="KAJ4440844.1"/>
    <property type="molecule type" value="Genomic_DNA"/>
</dbReference>
<comment type="subcellular location">
    <subcellularLocation>
        <location evidence="1">Nucleus</location>
    </subcellularLocation>
</comment>